<gene>
    <name evidence="1" type="ORF">BDN70DRAFT_871053</name>
</gene>
<dbReference type="EMBL" id="MU155134">
    <property type="protein sequence ID" value="KAF9485726.1"/>
    <property type="molecule type" value="Genomic_DNA"/>
</dbReference>
<evidence type="ECO:0000313" key="1">
    <source>
        <dbReference type="EMBL" id="KAF9485726.1"/>
    </source>
</evidence>
<comment type="caution">
    <text evidence="1">The sequence shown here is derived from an EMBL/GenBank/DDBJ whole genome shotgun (WGS) entry which is preliminary data.</text>
</comment>
<dbReference type="AlphaFoldDB" id="A0A9P5ZE16"/>
<name>A0A9P5ZE16_9AGAR</name>
<accession>A0A9P5ZE16</accession>
<protein>
    <submittedName>
        <fullName evidence="1">Uncharacterized protein</fullName>
    </submittedName>
</protein>
<dbReference type="Proteomes" id="UP000807469">
    <property type="component" value="Unassembled WGS sequence"/>
</dbReference>
<organism evidence="1 2">
    <name type="scientific">Pholiota conissans</name>
    <dbReference type="NCBI Taxonomy" id="109636"/>
    <lineage>
        <taxon>Eukaryota</taxon>
        <taxon>Fungi</taxon>
        <taxon>Dikarya</taxon>
        <taxon>Basidiomycota</taxon>
        <taxon>Agaricomycotina</taxon>
        <taxon>Agaricomycetes</taxon>
        <taxon>Agaricomycetidae</taxon>
        <taxon>Agaricales</taxon>
        <taxon>Agaricineae</taxon>
        <taxon>Strophariaceae</taxon>
        <taxon>Pholiota</taxon>
    </lineage>
</organism>
<evidence type="ECO:0000313" key="2">
    <source>
        <dbReference type="Proteomes" id="UP000807469"/>
    </source>
</evidence>
<keyword evidence="2" id="KW-1185">Reference proteome</keyword>
<sequence>MASFKSTGETFLFPIELIHLIVDEVDAQTKSNPRSRLSTLCALCHVCKAFYFAARSQLLSTISLHLPDTQERNAALVNVLSSDSSSIQDIRSLTLKFDAPEIKPITHPSHASDFRALSVDLISLALQSNSLHHISLEGCPQIPLYTLHWDQIGDPDLLSAILDGIHSNPSLQSFRVSNIHGLPWNLLLSQFKSKLLRKLILNNIQHFEIDMQKKHEGCLPSSSALEKIECLILLGRSTIRSIANLSRRVFEPPMSSNNPRFTHLRTLRINAPTRADNWSDFRDFILALAEILESLELRIGTVHRASFRTIPLNELHKLTTLKIFTELRSGLLDPFFYPDDLGAVCRFIRCASSSPQLTSIHISFLYAITCSASTAQSHQASNSGFINGTAWRELDAELSWNKPGFETLQYIFLQIEKYYHCDEASIDETRIKDANSNIPISNILPLTCQRATLRETDFRVNSIYTAESMTELVERWF</sequence>
<proteinExistence type="predicted"/>
<reference evidence="1" key="1">
    <citation type="submission" date="2020-11" db="EMBL/GenBank/DDBJ databases">
        <authorList>
            <consortium name="DOE Joint Genome Institute"/>
            <person name="Ahrendt S."/>
            <person name="Riley R."/>
            <person name="Andreopoulos W."/>
            <person name="Labutti K."/>
            <person name="Pangilinan J."/>
            <person name="Ruiz-Duenas F.J."/>
            <person name="Barrasa J.M."/>
            <person name="Sanchez-Garcia M."/>
            <person name="Camarero S."/>
            <person name="Miyauchi S."/>
            <person name="Serrano A."/>
            <person name="Linde D."/>
            <person name="Babiker R."/>
            <person name="Drula E."/>
            <person name="Ayuso-Fernandez I."/>
            <person name="Pacheco R."/>
            <person name="Padilla G."/>
            <person name="Ferreira P."/>
            <person name="Barriuso J."/>
            <person name="Kellner H."/>
            <person name="Castanera R."/>
            <person name="Alfaro M."/>
            <person name="Ramirez L."/>
            <person name="Pisabarro A.G."/>
            <person name="Kuo A."/>
            <person name="Tritt A."/>
            <person name="Lipzen A."/>
            <person name="He G."/>
            <person name="Yan M."/>
            <person name="Ng V."/>
            <person name="Cullen D."/>
            <person name="Martin F."/>
            <person name="Rosso M.-N."/>
            <person name="Henrissat B."/>
            <person name="Hibbett D."/>
            <person name="Martinez A.T."/>
            <person name="Grigoriev I.V."/>
        </authorList>
    </citation>
    <scope>NUCLEOTIDE SEQUENCE</scope>
    <source>
        <strain evidence="1">CIRM-BRFM 674</strain>
    </source>
</reference>